<feature type="transmembrane region" description="Helical" evidence="8">
    <location>
        <begin position="723"/>
        <end position="744"/>
    </location>
</feature>
<dbReference type="Gene3D" id="3.40.1110.10">
    <property type="entry name" value="Calcium-transporting ATPase, cytoplasmic domain N"/>
    <property type="match status" value="1"/>
</dbReference>
<dbReference type="InterPro" id="IPR006068">
    <property type="entry name" value="ATPase_P-typ_cation-transptr_C"/>
</dbReference>
<gene>
    <name evidence="11" type="ORF">A3H53_00815</name>
</gene>
<dbReference type="Pfam" id="PF00122">
    <property type="entry name" value="E1-E2_ATPase"/>
    <property type="match status" value="1"/>
</dbReference>
<dbReference type="SFLD" id="SFLDS00003">
    <property type="entry name" value="Haloacid_Dehalogenase"/>
    <property type="match status" value="1"/>
</dbReference>
<feature type="domain" description="P-type ATPase A" evidence="9">
    <location>
        <begin position="73"/>
        <end position="171"/>
    </location>
</feature>
<dbReference type="PRINTS" id="PR00119">
    <property type="entry name" value="CATATPASE"/>
</dbReference>
<dbReference type="PRINTS" id="PR00120">
    <property type="entry name" value="HATPASE"/>
</dbReference>
<sequence length="769" mass="85537">MTLEENFKLVVSTLWRQISSLFFLLLIISAIASFFLGEKMDGIIISVILLINTALGFFQEFKASKASEKLMHLVKNKVYVLREGMLAQILAEDIVLNDIVHLVAGSIAPVDIEVIESQDASIDDSMRTGETLPKKIEMGREVFAGAIVSSGKIIGRALNTQMQSSLSQYRSKLESVKKWSSFSVFTERIIKYIFVISLLSLLIAMVFLVFVMHKYEFTHFLIFAIAMLVGVVPEILPLISTIILTRESLFLAKDKVIVKRLSSLQGLGAVQFLLTDKTGTITENKLKVAAVSDVHNFWESSNAVSEGEYERPLMDNAYDDALNKSIGKLKTAKKKITNFILFQNDVGYEIFTLEGGEKIARGQIGKILDICKSSQASIKTAALAYETKGMRVIAIARGIAGEWDFSGFVAFHDPIKSSALPSFKIAHERGISIKILTGDSMAVSENVAEELGLIKHPDNIISLDAVKIADLSDRQLTRVIVFAKCTPENKLELIDRYLKLGPVAFLGDGINDALALKRADIGIAVDNASDIAKESADIILLEKDLSPVLKSVSTGRRALRNMLIYIIYTLSGNAGTFFSLLFASFFYPVLPMLPIQILLNNLLTDLPLMLIITDNPDEYSMKHVPHFEPKKLMKRVLIFGLISSLFDFIYFQIYKDASVAEFQTGWFVFSVLAELALIFSIRSSRSIFKSPALSVPLFLGIAITSILTFVFVFTGVLSHIFKFSALSAQAVLSLFGLTFLYIISNEIAKFFMRRRNLYNKPTVPIQVFK</sequence>
<feature type="transmembrane region" description="Helical" evidence="8">
    <location>
        <begin position="665"/>
        <end position="681"/>
    </location>
</feature>
<keyword evidence="7 8" id="KW-0472">Membrane</keyword>
<dbReference type="GO" id="GO:0016887">
    <property type="term" value="F:ATP hydrolysis activity"/>
    <property type="evidence" value="ECO:0007669"/>
    <property type="project" value="InterPro"/>
</dbReference>
<evidence type="ECO:0000313" key="11">
    <source>
        <dbReference type="EMBL" id="OGI99104.1"/>
    </source>
</evidence>
<evidence type="ECO:0000256" key="4">
    <source>
        <dbReference type="ARBA" id="ARBA00022840"/>
    </source>
</evidence>
<evidence type="ECO:0000256" key="3">
    <source>
        <dbReference type="ARBA" id="ARBA00022741"/>
    </source>
</evidence>
<dbReference type="PANTHER" id="PTHR42861">
    <property type="entry name" value="CALCIUM-TRANSPORTING ATPASE"/>
    <property type="match status" value="1"/>
</dbReference>
<dbReference type="SUPFAM" id="SSF81653">
    <property type="entry name" value="Calcium ATPase, transduction domain A"/>
    <property type="match status" value="1"/>
</dbReference>
<reference evidence="11 12" key="1">
    <citation type="journal article" date="2016" name="Nat. Commun.">
        <title>Thousands of microbial genomes shed light on interconnected biogeochemical processes in an aquifer system.</title>
        <authorList>
            <person name="Anantharaman K."/>
            <person name="Brown C.T."/>
            <person name="Hug L.A."/>
            <person name="Sharon I."/>
            <person name="Castelle C.J."/>
            <person name="Probst A.J."/>
            <person name="Thomas B.C."/>
            <person name="Singh A."/>
            <person name="Wilkins M.J."/>
            <person name="Karaoz U."/>
            <person name="Brodie E.L."/>
            <person name="Williams K.H."/>
            <person name="Hubbard S.S."/>
            <person name="Banfield J.F."/>
        </authorList>
    </citation>
    <scope>NUCLEOTIDE SEQUENCE [LARGE SCALE GENOMIC DNA]</scope>
</reference>
<feature type="transmembrane region" description="Helical" evidence="8">
    <location>
        <begin position="21"/>
        <end position="37"/>
    </location>
</feature>
<dbReference type="PROSITE" id="PS00154">
    <property type="entry name" value="ATPASE_E1_E2"/>
    <property type="match status" value="1"/>
</dbReference>
<comment type="subcellular location">
    <subcellularLocation>
        <location evidence="1">Membrane</location>
        <topology evidence="1">Multi-pass membrane protein</topology>
    </subcellularLocation>
</comment>
<evidence type="ECO:0000259" key="9">
    <source>
        <dbReference type="Pfam" id="PF00122"/>
    </source>
</evidence>
<dbReference type="EMBL" id="MFVK01000026">
    <property type="protein sequence ID" value="OGI99104.1"/>
    <property type="molecule type" value="Genomic_DNA"/>
</dbReference>
<dbReference type="Pfam" id="PF00689">
    <property type="entry name" value="Cation_ATPase_C"/>
    <property type="match status" value="1"/>
</dbReference>
<dbReference type="InterPro" id="IPR023298">
    <property type="entry name" value="ATPase_P-typ_TM_dom_sf"/>
</dbReference>
<keyword evidence="2 8" id="KW-0812">Transmembrane</keyword>
<evidence type="ECO:0000256" key="7">
    <source>
        <dbReference type="ARBA" id="ARBA00023136"/>
    </source>
</evidence>
<feature type="transmembrane region" description="Helical" evidence="8">
    <location>
        <begin position="217"/>
        <end position="245"/>
    </location>
</feature>
<dbReference type="Gene3D" id="3.40.50.1000">
    <property type="entry name" value="HAD superfamily/HAD-like"/>
    <property type="match status" value="1"/>
</dbReference>
<dbReference type="SFLD" id="SFLDG00002">
    <property type="entry name" value="C1.7:_P-type_atpase_like"/>
    <property type="match status" value="1"/>
</dbReference>
<feature type="transmembrane region" description="Helical" evidence="8">
    <location>
        <begin position="563"/>
        <end position="587"/>
    </location>
</feature>
<evidence type="ECO:0000256" key="1">
    <source>
        <dbReference type="ARBA" id="ARBA00004141"/>
    </source>
</evidence>
<accession>A0A1F6XYC6</accession>
<evidence type="ECO:0000259" key="10">
    <source>
        <dbReference type="Pfam" id="PF00689"/>
    </source>
</evidence>
<evidence type="ECO:0000256" key="2">
    <source>
        <dbReference type="ARBA" id="ARBA00022692"/>
    </source>
</evidence>
<evidence type="ECO:0000256" key="8">
    <source>
        <dbReference type="SAM" id="Phobius"/>
    </source>
</evidence>
<keyword evidence="5" id="KW-1278">Translocase</keyword>
<dbReference type="InterPro" id="IPR023214">
    <property type="entry name" value="HAD_sf"/>
</dbReference>
<keyword evidence="4" id="KW-0067">ATP-binding</keyword>
<dbReference type="GO" id="GO:0005524">
    <property type="term" value="F:ATP binding"/>
    <property type="evidence" value="ECO:0007669"/>
    <property type="project" value="UniProtKB-KW"/>
</dbReference>
<feature type="domain" description="Cation-transporting P-type ATPase C-terminal" evidence="10">
    <location>
        <begin position="590"/>
        <end position="751"/>
    </location>
</feature>
<protein>
    <submittedName>
        <fullName evidence="11">Uncharacterized protein</fullName>
    </submittedName>
</protein>
<keyword evidence="6 8" id="KW-1133">Transmembrane helix</keyword>
<evidence type="ECO:0000256" key="6">
    <source>
        <dbReference type="ARBA" id="ARBA00022989"/>
    </source>
</evidence>
<keyword evidence="3" id="KW-0547">Nucleotide-binding</keyword>
<dbReference type="SFLD" id="SFLDF00027">
    <property type="entry name" value="p-type_atpase"/>
    <property type="match status" value="1"/>
</dbReference>
<evidence type="ECO:0000256" key="5">
    <source>
        <dbReference type="ARBA" id="ARBA00022967"/>
    </source>
</evidence>
<feature type="transmembrane region" description="Helical" evidence="8">
    <location>
        <begin position="693"/>
        <end position="717"/>
    </location>
</feature>
<dbReference type="InterPro" id="IPR001757">
    <property type="entry name" value="P_typ_ATPase"/>
</dbReference>
<dbReference type="InterPro" id="IPR008250">
    <property type="entry name" value="ATPase_P-typ_transduc_dom_A_sf"/>
</dbReference>
<dbReference type="InterPro" id="IPR059000">
    <property type="entry name" value="ATPase_P-type_domA"/>
</dbReference>
<dbReference type="InterPro" id="IPR044492">
    <property type="entry name" value="P_typ_ATPase_HD_dom"/>
</dbReference>
<dbReference type="GO" id="GO:0016020">
    <property type="term" value="C:membrane"/>
    <property type="evidence" value="ECO:0007669"/>
    <property type="project" value="UniProtKB-SubCell"/>
</dbReference>
<feature type="transmembrane region" description="Helical" evidence="8">
    <location>
        <begin position="632"/>
        <end position="653"/>
    </location>
</feature>
<dbReference type="NCBIfam" id="TIGR01494">
    <property type="entry name" value="ATPase_P-type"/>
    <property type="match status" value="2"/>
</dbReference>
<dbReference type="Gene3D" id="1.20.1110.10">
    <property type="entry name" value="Calcium-transporting ATPase, transmembrane domain"/>
    <property type="match status" value="1"/>
</dbReference>
<dbReference type="Gene3D" id="2.70.150.10">
    <property type="entry name" value="Calcium-transporting ATPase, cytoplasmic transduction domain A"/>
    <property type="match status" value="1"/>
</dbReference>
<feature type="transmembrane region" description="Helical" evidence="8">
    <location>
        <begin position="43"/>
        <end position="61"/>
    </location>
</feature>
<dbReference type="Proteomes" id="UP000176479">
    <property type="component" value="Unassembled WGS sequence"/>
</dbReference>
<dbReference type="SUPFAM" id="SSF81665">
    <property type="entry name" value="Calcium ATPase, transmembrane domain M"/>
    <property type="match status" value="1"/>
</dbReference>
<dbReference type="AlphaFoldDB" id="A0A1F6XYC6"/>
<dbReference type="InterPro" id="IPR036412">
    <property type="entry name" value="HAD-like_sf"/>
</dbReference>
<feature type="transmembrane region" description="Helical" evidence="8">
    <location>
        <begin position="593"/>
        <end position="612"/>
    </location>
</feature>
<dbReference type="SUPFAM" id="SSF56784">
    <property type="entry name" value="HAD-like"/>
    <property type="match status" value="1"/>
</dbReference>
<name>A0A1F6XYC6_9BACT</name>
<evidence type="ECO:0000313" key="12">
    <source>
        <dbReference type="Proteomes" id="UP000176479"/>
    </source>
</evidence>
<proteinExistence type="predicted"/>
<comment type="caution">
    <text evidence="11">The sequence shown here is derived from an EMBL/GenBank/DDBJ whole genome shotgun (WGS) entry which is preliminary data.</text>
</comment>
<dbReference type="InterPro" id="IPR018303">
    <property type="entry name" value="ATPase_P-typ_P_site"/>
</dbReference>
<feature type="transmembrane region" description="Helical" evidence="8">
    <location>
        <begin position="189"/>
        <end position="211"/>
    </location>
</feature>
<dbReference type="InterPro" id="IPR023299">
    <property type="entry name" value="ATPase_P-typ_cyto_dom_N"/>
</dbReference>
<organism evidence="11 12">
    <name type="scientific">Candidatus Nomurabacteria bacterium RIFCSPLOWO2_02_FULL_40_10</name>
    <dbReference type="NCBI Taxonomy" id="1801786"/>
    <lineage>
        <taxon>Bacteria</taxon>
        <taxon>Candidatus Nomuraibacteriota</taxon>
    </lineage>
</organism>
<dbReference type="Pfam" id="PF00702">
    <property type="entry name" value="Hydrolase"/>
    <property type="match status" value="1"/>
</dbReference>